<reference evidence="2 3" key="1">
    <citation type="journal article" date="2009" name="Infect. Immun.">
        <title>Comparative genomics reveal extensive transposon-mediated genomic plasticity and diversity among potential effector proteins within the genus Coxiella.</title>
        <authorList>
            <person name="Beare P.A."/>
            <person name="Unsworth N."/>
            <person name="Andoh M."/>
            <person name="Voth D.E."/>
            <person name="Omsland A."/>
            <person name="Gilk S.D."/>
            <person name="Williams K.P."/>
            <person name="Sobral B.W."/>
            <person name="Kupko J.J.III."/>
            <person name="Porcella S.F."/>
            <person name="Samuel J.E."/>
            <person name="Heinzen R.A."/>
        </authorList>
    </citation>
    <scope>NUCLEOTIDE SEQUENCE [LARGE SCALE GENOMIC DNA]</scope>
    <source>
        <strain evidence="2 3">Dugway 5J108-111</strain>
    </source>
</reference>
<dbReference type="Gene3D" id="3.40.50.300">
    <property type="entry name" value="P-loop containing nucleotide triphosphate hydrolases"/>
    <property type="match status" value="1"/>
</dbReference>
<dbReference type="GO" id="GO:0016787">
    <property type="term" value="F:hydrolase activity"/>
    <property type="evidence" value="ECO:0007669"/>
    <property type="project" value="UniProtKB-KW"/>
</dbReference>
<feature type="domain" description="HPr kinase/phosphorylase C-terminal" evidence="1">
    <location>
        <begin position="16"/>
        <end position="178"/>
    </location>
</feature>
<dbReference type="PANTHER" id="PTHR30305:SF1">
    <property type="entry name" value="HPR KINASE_PHOSPHORYLASE"/>
    <property type="match status" value="1"/>
</dbReference>
<evidence type="ECO:0000313" key="2">
    <source>
        <dbReference type="EMBL" id="ABS77736.1"/>
    </source>
</evidence>
<dbReference type="SMR" id="A9KDT1"/>
<gene>
    <name evidence="2" type="primary">hprK</name>
    <name evidence="2" type="ordered locus">CBUD_0757</name>
</gene>
<dbReference type="GO" id="GO:0005524">
    <property type="term" value="F:ATP binding"/>
    <property type="evidence" value="ECO:0007669"/>
    <property type="project" value="InterPro"/>
</dbReference>
<evidence type="ECO:0000259" key="1">
    <source>
        <dbReference type="Pfam" id="PF07475"/>
    </source>
</evidence>
<dbReference type="PANTHER" id="PTHR30305">
    <property type="entry name" value="PROTEIN YJDM-RELATED"/>
    <property type="match status" value="1"/>
</dbReference>
<dbReference type="GO" id="GO:0006109">
    <property type="term" value="P:regulation of carbohydrate metabolic process"/>
    <property type="evidence" value="ECO:0007669"/>
    <property type="project" value="InterPro"/>
</dbReference>
<organism evidence="2 3">
    <name type="scientific">Coxiella burnetii (strain Dugway 5J108-111)</name>
    <dbReference type="NCBI Taxonomy" id="434922"/>
    <lineage>
        <taxon>Bacteria</taxon>
        <taxon>Pseudomonadati</taxon>
        <taxon>Pseudomonadota</taxon>
        <taxon>Gammaproteobacteria</taxon>
        <taxon>Legionellales</taxon>
        <taxon>Coxiellaceae</taxon>
        <taxon>Coxiella</taxon>
    </lineage>
</organism>
<dbReference type="HOGENOM" id="CLU_052030_1_0_6"/>
<dbReference type="GO" id="GO:0000155">
    <property type="term" value="F:phosphorelay sensor kinase activity"/>
    <property type="evidence" value="ECO:0007669"/>
    <property type="project" value="InterPro"/>
</dbReference>
<accession>A9KDT1</accession>
<dbReference type="RefSeq" id="WP_005771767.1">
    <property type="nucleotide sequence ID" value="NC_009727.1"/>
</dbReference>
<dbReference type="EC" id="3.1.3.-" evidence="2"/>
<sequence>MSLHQSPGETPGPLKQTWHANFLVIDKMGVLITGEANIGKSELSLALIDRGHQLVCDDVIDLKQENNQLIGSCPSVANGYILITGIGIIDVPKLFGLDAVVNQHEVHLSISLVKPEKMPLLDDPLNPLYRTEIILGINVPKILFPIHPGRNLPLLIETLVRNHRLKMEGYDSSHHFHEHFRKARDNYDSKKN</sequence>
<keyword evidence="2" id="KW-0418">Kinase</keyword>
<dbReference type="KEGG" id="cbd:CBUD_0757"/>
<name>A9KDT1_COXBN</name>
<proteinExistence type="predicted"/>
<dbReference type="NCBIfam" id="NF003883">
    <property type="entry name" value="PRK05428.2-1"/>
    <property type="match status" value="1"/>
</dbReference>
<evidence type="ECO:0000313" key="3">
    <source>
        <dbReference type="Proteomes" id="UP000008555"/>
    </source>
</evidence>
<dbReference type="EC" id="2.7.1.-" evidence="2"/>
<dbReference type="Proteomes" id="UP000008555">
    <property type="component" value="Chromosome"/>
</dbReference>
<dbReference type="AlphaFoldDB" id="A9KDT1"/>
<dbReference type="CDD" id="cd01918">
    <property type="entry name" value="HprK_C"/>
    <property type="match status" value="1"/>
</dbReference>
<keyword evidence="2" id="KW-0808">Transferase</keyword>
<dbReference type="InterPro" id="IPR027417">
    <property type="entry name" value="P-loop_NTPase"/>
</dbReference>
<dbReference type="InterPro" id="IPR011104">
    <property type="entry name" value="Hpr_kin/Pase_C"/>
</dbReference>
<dbReference type="SUPFAM" id="SSF53795">
    <property type="entry name" value="PEP carboxykinase-like"/>
    <property type="match status" value="1"/>
</dbReference>
<keyword evidence="2" id="KW-0378">Hydrolase</keyword>
<dbReference type="EMBL" id="CP000733">
    <property type="protein sequence ID" value="ABS77736.1"/>
    <property type="molecule type" value="Genomic_DNA"/>
</dbReference>
<protein>
    <submittedName>
        <fullName evidence="2">HPr(Ser) kinase</fullName>
        <ecNumber evidence="2">2.7.1.-</ecNumber>
        <ecNumber evidence="2">3.1.3.-</ecNumber>
    </submittedName>
</protein>
<dbReference type="Pfam" id="PF07475">
    <property type="entry name" value="Hpr_kinase_C"/>
    <property type="match status" value="1"/>
</dbReference>